<keyword evidence="1" id="KW-1133">Transmembrane helix</keyword>
<protein>
    <submittedName>
        <fullName evidence="2">Uncharacterized protein</fullName>
    </submittedName>
</protein>
<feature type="transmembrane region" description="Helical" evidence="1">
    <location>
        <begin position="20"/>
        <end position="42"/>
    </location>
</feature>
<evidence type="ECO:0000313" key="2">
    <source>
        <dbReference type="EMBL" id="CAH0723718.1"/>
    </source>
</evidence>
<evidence type="ECO:0000256" key="1">
    <source>
        <dbReference type="SAM" id="Phobius"/>
    </source>
</evidence>
<sequence length="76" mass="8326">MVNVLHVVDHDWRVVDNVYLAAAAVIVVAATATTGSAALLQVRKKLIMKIKKSKSKQYLSTQSSLAVWADFIDITL</sequence>
<name>A0A8J9VJK7_9NEOP</name>
<dbReference type="AlphaFoldDB" id="A0A8J9VJK7"/>
<accession>A0A8J9VJK7</accession>
<organism evidence="2 3">
    <name type="scientific">Brenthis ino</name>
    <name type="common">lesser marbled fritillary</name>
    <dbReference type="NCBI Taxonomy" id="405034"/>
    <lineage>
        <taxon>Eukaryota</taxon>
        <taxon>Metazoa</taxon>
        <taxon>Ecdysozoa</taxon>
        <taxon>Arthropoda</taxon>
        <taxon>Hexapoda</taxon>
        <taxon>Insecta</taxon>
        <taxon>Pterygota</taxon>
        <taxon>Neoptera</taxon>
        <taxon>Endopterygota</taxon>
        <taxon>Lepidoptera</taxon>
        <taxon>Glossata</taxon>
        <taxon>Ditrysia</taxon>
        <taxon>Papilionoidea</taxon>
        <taxon>Nymphalidae</taxon>
        <taxon>Heliconiinae</taxon>
        <taxon>Argynnini</taxon>
        <taxon>Brenthis</taxon>
    </lineage>
</organism>
<feature type="non-terminal residue" evidence="2">
    <location>
        <position position="76"/>
    </location>
</feature>
<reference evidence="2" key="1">
    <citation type="submission" date="2021-12" db="EMBL/GenBank/DDBJ databases">
        <authorList>
            <person name="Martin H S."/>
        </authorList>
    </citation>
    <scope>NUCLEOTIDE SEQUENCE</scope>
</reference>
<dbReference type="Proteomes" id="UP000838878">
    <property type="component" value="Chromosome 4"/>
</dbReference>
<evidence type="ECO:0000313" key="3">
    <source>
        <dbReference type="Proteomes" id="UP000838878"/>
    </source>
</evidence>
<keyword evidence="1" id="KW-0472">Membrane</keyword>
<dbReference type="EMBL" id="OV170224">
    <property type="protein sequence ID" value="CAH0723718.1"/>
    <property type="molecule type" value="Genomic_DNA"/>
</dbReference>
<keyword evidence="1" id="KW-0812">Transmembrane</keyword>
<keyword evidence="3" id="KW-1185">Reference proteome</keyword>
<gene>
    <name evidence="2" type="ORF">BINO364_LOCUS9515</name>
</gene>
<proteinExistence type="predicted"/>